<gene>
    <name evidence="1" type="ORF">SAMN02927914_04548</name>
</gene>
<evidence type="ECO:0000313" key="2">
    <source>
        <dbReference type="Proteomes" id="UP000198588"/>
    </source>
</evidence>
<dbReference type="AlphaFoldDB" id="A0A1G5ZAK2"/>
<evidence type="ECO:0000313" key="1">
    <source>
        <dbReference type="EMBL" id="SDA91597.1"/>
    </source>
</evidence>
<protein>
    <submittedName>
        <fullName evidence="1">Uncharacterized protein</fullName>
    </submittedName>
</protein>
<sequence>MSRPLPLPGNDNGKPEDHLAAATMALREAIKGQDNPGEMVKAILALTRPAGAALP</sequence>
<proteinExistence type="predicted"/>
<dbReference type="Proteomes" id="UP000198588">
    <property type="component" value="Unassembled WGS sequence"/>
</dbReference>
<dbReference type="STRING" id="1165689.SAMN02927914_04548"/>
<dbReference type="RefSeq" id="WP_167365200.1">
    <property type="nucleotide sequence ID" value="NZ_FMXM01000015.1"/>
</dbReference>
<dbReference type="EMBL" id="FMXM01000015">
    <property type="protein sequence ID" value="SDA91597.1"/>
    <property type="molecule type" value="Genomic_DNA"/>
</dbReference>
<organism evidence="1 2">
    <name type="scientific">Mesorhizobium qingshengii</name>
    <dbReference type="NCBI Taxonomy" id="1165689"/>
    <lineage>
        <taxon>Bacteria</taxon>
        <taxon>Pseudomonadati</taxon>
        <taxon>Pseudomonadota</taxon>
        <taxon>Alphaproteobacteria</taxon>
        <taxon>Hyphomicrobiales</taxon>
        <taxon>Phyllobacteriaceae</taxon>
        <taxon>Mesorhizobium</taxon>
    </lineage>
</organism>
<reference evidence="1 2" key="1">
    <citation type="submission" date="2016-10" db="EMBL/GenBank/DDBJ databases">
        <authorList>
            <person name="de Groot N.N."/>
        </authorList>
    </citation>
    <scope>NUCLEOTIDE SEQUENCE [LARGE SCALE GENOMIC DNA]</scope>
    <source>
        <strain evidence="1 2">CGMCC 1.12097</strain>
    </source>
</reference>
<name>A0A1G5ZAK2_9HYPH</name>
<accession>A0A1G5ZAK2</accession>